<reference evidence="5" key="2">
    <citation type="journal article" date="2007" name="PLoS Biol.">
        <title>Survey sequencing and comparative analysis of the elephant shark (Callorhinchus milii) genome.</title>
        <authorList>
            <person name="Venkatesh B."/>
            <person name="Kirkness E.F."/>
            <person name="Loh Y.H."/>
            <person name="Halpern A.L."/>
            <person name="Lee A.P."/>
            <person name="Johnson J."/>
            <person name="Dandona N."/>
            <person name="Viswanathan L.D."/>
            <person name="Tay A."/>
            <person name="Venter J.C."/>
            <person name="Strausberg R.L."/>
            <person name="Brenner S."/>
        </authorList>
    </citation>
    <scope>NUCLEOTIDE SEQUENCE [LARGE SCALE GENOMIC DNA]</scope>
</reference>
<dbReference type="Pfam" id="PF15865">
    <property type="entry name" value="Fanconi_A_N"/>
    <property type="match status" value="1"/>
</dbReference>
<dbReference type="InterPro" id="IPR055387">
    <property type="entry name" value="FANCA_arcN"/>
</dbReference>
<evidence type="ECO:0000313" key="4">
    <source>
        <dbReference type="Ensembl" id="ENSCMIP00000036227.1"/>
    </source>
</evidence>
<protein>
    <submittedName>
        <fullName evidence="4">Fanconi anemia group A protein-like</fullName>
    </submittedName>
</protein>
<dbReference type="Proteomes" id="UP000314986">
    <property type="component" value="Unassembled WGS sequence"/>
</dbReference>
<proteinExistence type="predicted"/>
<evidence type="ECO:0000259" key="3">
    <source>
        <dbReference type="Pfam" id="PF24783"/>
    </source>
</evidence>
<evidence type="ECO:0000259" key="1">
    <source>
        <dbReference type="Pfam" id="PF15865"/>
    </source>
</evidence>
<dbReference type="InterPro" id="IPR031729">
    <property type="entry name" value="Fanconi_A_N"/>
</dbReference>
<reference evidence="5" key="1">
    <citation type="journal article" date="2006" name="Science">
        <title>Ancient noncoding elements conserved in the human genome.</title>
        <authorList>
            <person name="Venkatesh B."/>
            <person name="Kirkness E.F."/>
            <person name="Loh Y.H."/>
            <person name="Halpern A.L."/>
            <person name="Lee A.P."/>
            <person name="Johnson J."/>
            <person name="Dandona N."/>
            <person name="Viswanathan L.D."/>
            <person name="Tay A."/>
            <person name="Venter J.C."/>
            <person name="Strausberg R.L."/>
            <person name="Brenner S."/>
        </authorList>
    </citation>
    <scope>NUCLEOTIDE SEQUENCE [LARGE SCALE GENOMIC DNA]</scope>
</reference>
<dbReference type="InterPro" id="IPR003516">
    <property type="entry name" value="FANCA"/>
</dbReference>
<feature type="domain" description="Fanconi anaemia group A protein helical" evidence="2">
    <location>
        <begin position="247"/>
        <end position="323"/>
    </location>
</feature>
<reference evidence="4" key="4">
    <citation type="submission" date="2025-08" db="UniProtKB">
        <authorList>
            <consortium name="Ensembl"/>
        </authorList>
    </citation>
    <scope>IDENTIFICATION</scope>
</reference>
<feature type="domain" description="Fanconi anaemia group A protein N-terminal" evidence="1">
    <location>
        <begin position="9"/>
        <end position="234"/>
    </location>
</feature>
<dbReference type="Ensembl" id="ENSCMIT00000036760.1">
    <property type="protein sequence ID" value="ENSCMIP00000036227.1"/>
    <property type="gene ID" value="ENSCMIG00000015310.1"/>
</dbReference>
<accession>A0A4W3J2L8</accession>
<dbReference type="GO" id="GO:0036297">
    <property type="term" value="P:interstrand cross-link repair"/>
    <property type="evidence" value="ECO:0007669"/>
    <property type="project" value="InterPro"/>
</dbReference>
<dbReference type="PANTHER" id="PTHR12047">
    <property type="entry name" value="FANCONI ANEMIA GROUP A PROTEIN"/>
    <property type="match status" value="1"/>
</dbReference>
<name>A0A4W3J2L8_CALMI</name>
<sequence>MSLVPCRRLGVFDTGLYHGTVSLERLKQFFCHTLTQALTYNPVLEASDAIRMQRDWCFAKTWPHLTTLYRKLFVLFGPEELTAHLRQVLETHEVNWQNVLSCVSTLLVCQPDTQQHLKGLLAKLLINAFESYELESIITAFLLARQASLEGPAVFISYSEWFKISFGSPSSYHGGSKKALVFLLKFLTDLVPFEPAPYLKIHMLYPPYVGPKYRLLLMEYISLAKTRLLDLQVSGNAASQLCYCSLRDVEKALVLFENSRKIPAGIMEASIFRRPYYMSRFLPALLTPRVLPQLPDLRMGFIESLKKADKIPANMYTSYIHACEEEKQQWLEELLFIMSIGLPLQGEWASLFVRTLCGHRRVLRAVLTRVLHLISHQGPSLSDSHILGLAAFAVHVHISQSFLPLVDSMDQEEKSGVKAGVFFSKHLTQFLSCTTGQSLTFCMSLILYRVFLVLLTSELFTVLLQFLYVLPRLIPASRAEQGEVTESMWPNLTSPDLNWTSAALSAFKHSQFKEQDYQHWVCYQHYLPSPCSAGGCGGDLETMCRTIINTLMDFIYLHITQRFSLFQGLLSACADCEEADHVLAAFLNECRARCPLLLLSAAWWWPRLEPVLVTQWKRFSEASLPRELQRLAEDHCWANRLLSGTVDDPPSDAPWILGAFLYFTFRRENRLWGLETVMRKICAENEQVNQTSEQILSSFDPSLHGSLKDNTVRKLSPTTHSQSTLKYLKCSPNVKGAIQNVRIIIIIIYVIHFFNDIQDLSALCKPRNINL</sequence>
<reference evidence="4" key="5">
    <citation type="submission" date="2025-09" db="UniProtKB">
        <authorList>
            <consortium name="Ensembl"/>
        </authorList>
    </citation>
    <scope>IDENTIFICATION</scope>
</reference>
<dbReference type="AlphaFoldDB" id="A0A4W3J2L8"/>
<keyword evidence="5" id="KW-1185">Reference proteome</keyword>
<evidence type="ECO:0000259" key="2">
    <source>
        <dbReference type="Pfam" id="PF24781"/>
    </source>
</evidence>
<feature type="domain" description="Fanconi anaemia group A protein arcN subdomain" evidence="3">
    <location>
        <begin position="345"/>
        <end position="477"/>
    </location>
</feature>
<dbReference type="GeneTree" id="ENSGT00390000007852"/>
<dbReference type="Pfam" id="PF24781">
    <property type="entry name" value="FANCA_helical"/>
    <property type="match status" value="1"/>
</dbReference>
<dbReference type="InterPro" id="IPR055386">
    <property type="entry name" value="FANCA_helical"/>
</dbReference>
<dbReference type="PANTHER" id="PTHR12047:SF2">
    <property type="entry name" value="FANCONI ANEMIA GROUP A PROTEIN"/>
    <property type="match status" value="1"/>
</dbReference>
<reference evidence="5" key="3">
    <citation type="journal article" date="2014" name="Nature">
        <title>Elephant shark genome provides unique insights into gnathostome evolution.</title>
        <authorList>
            <consortium name="International Elephant Shark Genome Sequencing Consortium"/>
            <person name="Venkatesh B."/>
            <person name="Lee A.P."/>
            <person name="Ravi V."/>
            <person name="Maurya A.K."/>
            <person name="Lian M.M."/>
            <person name="Swann J.B."/>
            <person name="Ohta Y."/>
            <person name="Flajnik M.F."/>
            <person name="Sutoh Y."/>
            <person name="Kasahara M."/>
            <person name="Hoon S."/>
            <person name="Gangu V."/>
            <person name="Roy S.W."/>
            <person name="Irimia M."/>
            <person name="Korzh V."/>
            <person name="Kondrychyn I."/>
            <person name="Lim Z.W."/>
            <person name="Tay B.H."/>
            <person name="Tohari S."/>
            <person name="Kong K.W."/>
            <person name="Ho S."/>
            <person name="Lorente-Galdos B."/>
            <person name="Quilez J."/>
            <person name="Marques-Bonet T."/>
            <person name="Raney B.J."/>
            <person name="Ingham P.W."/>
            <person name="Tay A."/>
            <person name="Hillier L.W."/>
            <person name="Minx P."/>
            <person name="Boehm T."/>
            <person name="Wilson R.K."/>
            <person name="Brenner S."/>
            <person name="Warren W.C."/>
        </authorList>
    </citation>
    <scope>NUCLEOTIDE SEQUENCE [LARGE SCALE GENOMIC DNA]</scope>
</reference>
<organism evidence="4 5">
    <name type="scientific">Callorhinchus milii</name>
    <name type="common">Ghost shark</name>
    <dbReference type="NCBI Taxonomy" id="7868"/>
    <lineage>
        <taxon>Eukaryota</taxon>
        <taxon>Metazoa</taxon>
        <taxon>Chordata</taxon>
        <taxon>Craniata</taxon>
        <taxon>Vertebrata</taxon>
        <taxon>Chondrichthyes</taxon>
        <taxon>Holocephali</taxon>
        <taxon>Chimaeriformes</taxon>
        <taxon>Callorhinchidae</taxon>
        <taxon>Callorhinchus</taxon>
    </lineage>
</organism>
<dbReference type="GO" id="GO:0043240">
    <property type="term" value="C:Fanconi anaemia nuclear complex"/>
    <property type="evidence" value="ECO:0007669"/>
    <property type="project" value="InterPro"/>
</dbReference>
<dbReference type="Pfam" id="PF24783">
    <property type="entry name" value="FANCA_arcN"/>
    <property type="match status" value="1"/>
</dbReference>
<evidence type="ECO:0000313" key="5">
    <source>
        <dbReference type="Proteomes" id="UP000314986"/>
    </source>
</evidence>
<gene>
    <name evidence="4" type="primary">LOC103176159</name>
</gene>